<gene>
    <name evidence="2" type="ORF">LARSCL_LOCUS18458</name>
</gene>
<dbReference type="EMBL" id="CAXIEN010000336">
    <property type="protein sequence ID" value="CAL1293875.1"/>
    <property type="molecule type" value="Genomic_DNA"/>
</dbReference>
<sequence length="201" mass="23439">MLSDPQWQASGRASEEGERGWYRKKLQLSRYTVRIINMTKKTFSWNPFRRKVFRSEEKIVFAPSVADNSPLDSLAWTAVGRQLRHRRRGRGSENEKGFEGVEKIPPTVMREFRENMENWCDRSTRLRKPRKLGSYGMPCLSGNKQKKENGDKSSKKIKPCSENRFLGAANLAYRCPITPSEIRLSKVTSPFTLRQWKENNH</sequence>
<feature type="region of interest" description="Disordered" evidence="1">
    <location>
        <begin position="131"/>
        <end position="158"/>
    </location>
</feature>
<reference evidence="2 3" key="1">
    <citation type="submission" date="2024-04" db="EMBL/GenBank/DDBJ databases">
        <authorList>
            <person name="Rising A."/>
            <person name="Reimegard J."/>
            <person name="Sonavane S."/>
            <person name="Akerstrom W."/>
            <person name="Nylinder S."/>
            <person name="Hedman E."/>
            <person name="Kallberg Y."/>
        </authorList>
    </citation>
    <scope>NUCLEOTIDE SEQUENCE [LARGE SCALE GENOMIC DNA]</scope>
</reference>
<dbReference type="AlphaFoldDB" id="A0AAV2BCB0"/>
<dbReference type="Proteomes" id="UP001497382">
    <property type="component" value="Unassembled WGS sequence"/>
</dbReference>
<evidence type="ECO:0000313" key="2">
    <source>
        <dbReference type="EMBL" id="CAL1293875.1"/>
    </source>
</evidence>
<organism evidence="2 3">
    <name type="scientific">Larinioides sclopetarius</name>
    <dbReference type="NCBI Taxonomy" id="280406"/>
    <lineage>
        <taxon>Eukaryota</taxon>
        <taxon>Metazoa</taxon>
        <taxon>Ecdysozoa</taxon>
        <taxon>Arthropoda</taxon>
        <taxon>Chelicerata</taxon>
        <taxon>Arachnida</taxon>
        <taxon>Araneae</taxon>
        <taxon>Araneomorphae</taxon>
        <taxon>Entelegynae</taxon>
        <taxon>Araneoidea</taxon>
        <taxon>Araneidae</taxon>
        <taxon>Larinioides</taxon>
    </lineage>
</organism>
<comment type="caution">
    <text evidence="2">The sequence shown here is derived from an EMBL/GenBank/DDBJ whole genome shotgun (WGS) entry which is preliminary data.</text>
</comment>
<name>A0AAV2BCB0_9ARAC</name>
<evidence type="ECO:0000256" key="1">
    <source>
        <dbReference type="SAM" id="MobiDB-lite"/>
    </source>
</evidence>
<keyword evidence="3" id="KW-1185">Reference proteome</keyword>
<accession>A0AAV2BCB0</accession>
<feature type="compositionally biased region" description="Basic and acidic residues" evidence="1">
    <location>
        <begin position="145"/>
        <end position="154"/>
    </location>
</feature>
<evidence type="ECO:0000313" key="3">
    <source>
        <dbReference type="Proteomes" id="UP001497382"/>
    </source>
</evidence>
<protein>
    <submittedName>
        <fullName evidence="2">Uncharacterized protein</fullName>
    </submittedName>
</protein>
<proteinExistence type="predicted"/>